<organism evidence="1 2">
    <name type="scientific">Marinobacter salexigens</name>
    <dbReference type="NCBI Taxonomy" id="1925763"/>
    <lineage>
        <taxon>Bacteria</taxon>
        <taxon>Pseudomonadati</taxon>
        <taxon>Pseudomonadota</taxon>
        <taxon>Gammaproteobacteria</taxon>
        <taxon>Pseudomonadales</taxon>
        <taxon>Marinobacteraceae</taxon>
        <taxon>Marinobacter</taxon>
    </lineage>
</organism>
<evidence type="ECO:0000313" key="2">
    <source>
        <dbReference type="Proteomes" id="UP000753376"/>
    </source>
</evidence>
<dbReference type="RefSeq" id="WP_216007165.1">
    <property type="nucleotide sequence ID" value="NZ_JAHKPV010000001.1"/>
</dbReference>
<sequence>MTYFGSHFPDKRGLPDKKVRFTGCQGENPGYILISMKTTQAICQLNVLQAFSQKAKDAVAAVFFWWFGYGFYFSQRLGRP</sequence>
<proteinExistence type="predicted"/>
<evidence type="ECO:0000313" key="1">
    <source>
        <dbReference type="EMBL" id="MBU2873339.1"/>
    </source>
</evidence>
<dbReference type="Proteomes" id="UP000753376">
    <property type="component" value="Unassembled WGS sequence"/>
</dbReference>
<keyword evidence="2" id="KW-1185">Reference proteome</keyword>
<accession>A0ABS6A6D6</accession>
<reference evidence="1 2" key="1">
    <citation type="submission" date="2021-05" db="EMBL/GenBank/DDBJ databases">
        <title>Draft genomes of bacteria isolated from model marine particles.</title>
        <authorList>
            <person name="Datta M.S."/>
            <person name="Schwartzman J.A."/>
            <person name="Enke T.N."/>
            <person name="Saavedra J."/>
            <person name="Cermak N."/>
            <person name="Cordero O.X."/>
        </authorList>
    </citation>
    <scope>NUCLEOTIDE SEQUENCE [LARGE SCALE GENOMIC DNA]</scope>
    <source>
        <strain evidence="1 2">D2M19</strain>
    </source>
</reference>
<gene>
    <name evidence="1" type="ORF">KO508_04875</name>
</gene>
<dbReference type="EMBL" id="JAHKPV010000001">
    <property type="protein sequence ID" value="MBU2873339.1"/>
    <property type="molecule type" value="Genomic_DNA"/>
</dbReference>
<name>A0ABS6A6D6_9GAMM</name>
<protein>
    <submittedName>
        <fullName evidence="1">Uncharacterized protein</fullName>
    </submittedName>
</protein>
<comment type="caution">
    <text evidence="1">The sequence shown here is derived from an EMBL/GenBank/DDBJ whole genome shotgun (WGS) entry which is preliminary data.</text>
</comment>